<sequence>MAESGHSRIPYSLHPVPEAEEAHLLDSHRAHDNRSPPSGGLLSSSVFRRDGYQPMPSGTIDLSSFNGVTQNQHIPQSETSGTHESGPLGISVRGIMDRMSFSRVPVGSKSSSPPMQQSNSGGMGSLESGTIWAPRAEPEQAKLSPNPDQRLISPLQSPLPSPNAVKTNTSRHEASMPWDDPPRDAGLWRPSNTRDEGGIGQATPSKENGRQNARSLGSDGRDSAPTRGHHDAEDRDPPDDDDTFYQRYSQVPHDCDSRNDVHKTRANWLSISLIALSIYSTGLSCLWFVVAVVQPRWGPTISSSGGIAPSTATMVCAMFAKTIEISFVTVFVAFIGQVLTRRSFVKKSKGMTLAEMTMRNWVIQPGFMLTHWETLPYAAVTFLGAVSLIASVASTFYTTASDVMVSPKLKYGGWENKELRGYVLSSYANTFATQDSCATPLRKEDPDGPVFAASSCLDIQYAGQSYRNLVSFLTAWDEIKHNGTGVSLDMSHRPVGTTLLYDNTTLTSSWIQKDHSNVTRQFEERGRVIHNVTLAMPHPGVYDAATHPVNKILQPNDLSGVGEYAIKASVVSPVINVMCVNMNEDELAPLVYTKWENSRTEPTGVGNQTIGWVGWEGEVPQPTENEWLNRTSVDDIFRWGKEYGRRPPVFPLYPSNFNMITNVSVFQGDAIYLMAKSASITNYTLCEMRSWLTPNCSTHFNISGTAGSHMRAHCEDPNDPDRYDRSVPDVTPEEPVGDWRNVANQWRLSMDINGGAVNNNASNARTLTQFILEGGKLNPLLPSIAEALAVFASSTLIIGSQGTPFIHYWPYQNAMQLGEPGDLAPFNVSIRSQQYTSAHEYEWQNVFYLALVLVFLINVFCLGYFLSRSGLVTDYTEPQNLFALAVNSPPSEQLKGSCGGGPVKRDLIVPWRVAYAKGPNHYFFEEANSRPWRGRYSRQDLSTDTEYQRPKERSSYKRLSTSRTWL</sequence>
<dbReference type="EMBL" id="VUJX02000001">
    <property type="protein sequence ID" value="KAL0942156.1"/>
    <property type="molecule type" value="Genomic_DNA"/>
</dbReference>
<dbReference type="Proteomes" id="UP000805649">
    <property type="component" value="Unassembled WGS sequence"/>
</dbReference>
<protein>
    <submittedName>
        <fullName evidence="1">Uncharacterized protein</fullName>
    </submittedName>
</protein>
<proteinExistence type="predicted"/>
<organism evidence="1 2">
    <name type="scientific">Colletotrichum truncatum</name>
    <name type="common">Anthracnose fungus</name>
    <name type="synonym">Colletotrichum capsici</name>
    <dbReference type="NCBI Taxonomy" id="5467"/>
    <lineage>
        <taxon>Eukaryota</taxon>
        <taxon>Fungi</taxon>
        <taxon>Dikarya</taxon>
        <taxon>Ascomycota</taxon>
        <taxon>Pezizomycotina</taxon>
        <taxon>Sordariomycetes</taxon>
        <taxon>Hypocreomycetidae</taxon>
        <taxon>Glomerellales</taxon>
        <taxon>Glomerellaceae</taxon>
        <taxon>Colletotrichum</taxon>
        <taxon>Colletotrichum truncatum species complex</taxon>
    </lineage>
</organism>
<evidence type="ECO:0000313" key="1">
    <source>
        <dbReference type="EMBL" id="KAL0942156.1"/>
    </source>
</evidence>
<evidence type="ECO:0000313" key="2">
    <source>
        <dbReference type="Proteomes" id="UP000805649"/>
    </source>
</evidence>
<accession>A0ACC3ZDH4</accession>
<gene>
    <name evidence="1" type="ORF">CTRU02_200042</name>
</gene>
<comment type="caution">
    <text evidence="1">The sequence shown here is derived from an EMBL/GenBank/DDBJ whole genome shotgun (WGS) entry which is preliminary data.</text>
</comment>
<name>A0ACC3ZDH4_COLTU</name>
<keyword evidence="2" id="KW-1185">Reference proteome</keyword>
<reference evidence="1 2" key="1">
    <citation type="journal article" date="2020" name="Phytopathology">
        <title>Genome Sequence Resources of Colletotrichum truncatum, C. plurivorum, C. musicola, and C. sojae: Four Species Pathogenic to Soybean (Glycine max).</title>
        <authorList>
            <person name="Rogerio F."/>
            <person name="Boufleur T.R."/>
            <person name="Ciampi-Guillardi M."/>
            <person name="Sukno S.A."/>
            <person name="Thon M.R."/>
            <person name="Massola Junior N.S."/>
            <person name="Baroncelli R."/>
        </authorList>
    </citation>
    <scope>NUCLEOTIDE SEQUENCE [LARGE SCALE GENOMIC DNA]</scope>
    <source>
        <strain evidence="1 2">CMES1059</strain>
    </source>
</reference>